<dbReference type="NCBIfam" id="TIGR03302">
    <property type="entry name" value="OM_YfiO"/>
    <property type="match status" value="1"/>
</dbReference>
<dbReference type="EMBL" id="CP028136">
    <property type="protein sequence ID" value="AVR43876.1"/>
    <property type="molecule type" value="Genomic_DNA"/>
</dbReference>
<reference evidence="6" key="1">
    <citation type="submission" date="2018-03" db="EMBL/GenBank/DDBJ databases">
        <title>Gramella fulva sp. nov., isolated from a dry surface of tidal flat.</title>
        <authorList>
            <person name="Hwang S.H."/>
            <person name="Hwang W.M."/>
            <person name="Kang K."/>
            <person name="Ahn T.-Y."/>
        </authorList>
    </citation>
    <scope>NUCLEOTIDE SEQUENCE [LARGE SCALE GENOMIC DNA]</scope>
    <source>
        <strain evidence="6">SH35</strain>
    </source>
</reference>
<keyword evidence="2" id="KW-0472">Membrane</keyword>
<dbReference type="InterPro" id="IPR017689">
    <property type="entry name" value="BamD"/>
</dbReference>
<name>A0A2R3Z0U9_9FLAO</name>
<accession>A0A2R3Z0U9</accession>
<dbReference type="OrthoDB" id="9770761at2"/>
<feature type="domain" description="Outer membrane lipoprotein BamD-like" evidence="4">
    <location>
        <begin position="45"/>
        <end position="200"/>
    </location>
</feature>
<evidence type="ECO:0000256" key="1">
    <source>
        <dbReference type="ARBA" id="ARBA00022729"/>
    </source>
</evidence>
<dbReference type="Proteomes" id="UP000241507">
    <property type="component" value="Chromosome"/>
</dbReference>
<dbReference type="InterPro" id="IPR039565">
    <property type="entry name" value="BamD-like"/>
</dbReference>
<sequence length="279" mass="33126">MYFCQMFLRMIKKALLIVGMLTVTLSCSEYQKLLKSDDTAQKYTRAEELYNQGIEKDSDKSLKRSLRLLEQIEPQFRGKPQGQRLAYMVANAHYQLEDYYLAPFEFERFLQLYPNSDKAEEAEFKMAASYFYRSPKYNLDQTDTHKGIEKLQIYLNKYPDGEYSDKANEMATALQTKLEKKAFEIAKQYHKTQYYKAAIASFNNFLADNPGSPFREEAYFYRFDSAYLLAINSFQVLMEERLKEAKDFYETYKKYYPEGQYLPQMKDALEDINNRLQNF</sequence>
<evidence type="ECO:0000313" key="5">
    <source>
        <dbReference type="EMBL" id="AVR43876.1"/>
    </source>
</evidence>
<dbReference type="Gene3D" id="1.25.40.10">
    <property type="entry name" value="Tetratricopeptide repeat domain"/>
    <property type="match status" value="1"/>
</dbReference>
<gene>
    <name evidence="5" type="ORF">C7S20_00515</name>
</gene>
<evidence type="ECO:0000256" key="3">
    <source>
        <dbReference type="ARBA" id="ARBA00023237"/>
    </source>
</evidence>
<dbReference type="KEGG" id="grs:C7S20_00515"/>
<evidence type="ECO:0000256" key="2">
    <source>
        <dbReference type="ARBA" id="ARBA00023136"/>
    </source>
</evidence>
<organism evidence="5 6">
    <name type="scientific">Christiangramia fulva</name>
    <dbReference type="NCBI Taxonomy" id="2126553"/>
    <lineage>
        <taxon>Bacteria</taxon>
        <taxon>Pseudomonadati</taxon>
        <taxon>Bacteroidota</taxon>
        <taxon>Flavobacteriia</taxon>
        <taxon>Flavobacteriales</taxon>
        <taxon>Flavobacteriaceae</taxon>
        <taxon>Christiangramia</taxon>
    </lineage>
</organism>
<evidence type="ECO:0000259" key="4">
    <source>
        <dbReference type="Pfam" id="PF13525"/>
    </source>
</evidence>
<proteinExistence type="predicted"/>
<keyword evidence="3" id="KW-0998">Cell outer membrane</keyword>
<dbReference type="Pfam" id="PF13525">
    <property type="entry name" value="YfiO"/>
    <property type="match status" value="1"/>
</dbReference>
<dbReference type="AlphaFoldDB" id="A0A2R3Z0U9"/>
<dbReference type="InterPro" id="IPR011990">
    <property type="entry name" value="TPR-like_helical_dom_sf"/>
</dbReference>
<protein>
    <submittedName>
        <fullName evidence="5">Outer membrane protein assembly factor BamD</fullName>
    </submittedName>
</protein>
<dbReference type="SUPFAM" id="SSF48452">
    <property type="entry name" value="TPR-like"/>
    <property type="match status" value="1"/>
</dbReference>
<keyword evidence="6" id="KW-1185">Reference proteome</keyword>
<keyword evidence="1" id="KW-0732">Signal</keyword>
<evidence type="ECO:0000313" key="6">
    <source>
        <dbReference type="Proteomes" id="UP000241507"/>
    </source>
</evidence>